<dbReference type="InterPro" id="IPR027417">
    <property type="entry name" value="P-loop_NTPase"/>
</dbReference>
<dbReference type="InterPro" id="IPR036225">
    <property type="entry name" value="SRP/SRP_N"/>
</dbReference>
<dbReference type="SMART" id="SM00963">
    <property type="entry name" value="SRP54_N"/>
    <property type="match status" value="1"/>
</dbReference>
<feature type="compositionally biased region" description="Low complexity" evidence="10">
    <location>
        <begin position="210"/>
        <end position="219"/>
    </location>
</feature>
<comment type="subcellular location">
    <subcellularLocation>
        <location evidence="9">Cell membrane</location>
        <topology evidence="9">Peripheral membrane protein</topology>
        <orientation evidence="9">Cytoplasmic side</orientation>
    </subcellularLocation>
    <subcellularLocation>
        <location evidence="9">Cytoplasm</location>
    </subcellularLocation>
</comment>
<dbReference type="SUPFAM" id="SSF47364">
    <property type="entry name" value="Domain of the SRP/SRP receptor G-proteins"/>
    <property type="match status" value="1"/>
</dbReference>
<feature type="compositionally biased region" description="Polar residues" evidence="10">
    <location>
        <begin position="153"/>
        <end position="198"/>
    </location>
</feature>
<protein>
    <recommendedName>
        <fullName evidence="9">Signal recognition particle receptor FtsY</fullName>
        <shortName evidence="9">SRP receptor</shortName>
        <ecNumber evidence="9">3.6.5.4</ecNumber>
    </recommendedName>
</protein>
<dbReference type="GO" id="GO:0003924">
    <property type="term" value="F:GTPase activity"/>
    <property type="evidence" value="ECO:0007669"/>
    <property type="project" value="UniProtKB-UniRule"/>
</dbReference>
<comment type="catalytic activity">
    <reaction evidence="8 9">
        <text>GTP + H2O = GDP + phosphate + H(+)</text>
        <dbReference type="Rhea" id="RHEA:19669"/>
        <dbReference type="ChEBI" id="CHEBI:15377"/>
        <dbReference type="ChEBI" id="CHEBI:15378"/>
        <dbReference type="ChEBI" id="CHEBI:37565"/>
        <dbReference type="ChEBI" id="CHEBI:43474"/>
        <dbReference type="ChEBI" id="CHEBI:58189"/>
        <dbReference type="EC" id="3.6.5.4"/>
    </reaction>
</comment>
<dbReference type="GO" id="GO:0005737">
    <property type="term" value="C:cytoplasm"/>
    <property type="evidence" value="ECO:0007669"/>
    <property type="project" value="UniProtKB-SubCell"/>
</dbReference>
<evidence type="ECO:0000256" key="3">
    <source>
        <dbReference type="ARBA" id="ARBA00022741"/>
    </source>
</evidence>
<gene>
    <name evidence="9" type="primary">ftsY</name>
    <name evidence="14" type="ORF">LPE_00406</name>
</gene>
<feature type="region of interest" description="Disordered" evidence="10">
    <location>
        <begin position="149"/>
        <end position="235"/>
    </location>
</feature>
<dbReference type="AlphaFoldDB" id="F6IS91"/>
<keyword evidence="4 9" id="KW-0378">Hydrolase</keyword>
<dbReference type="InterPro" id="IPR004390">
    <property type="entry name" value="SR_rcpt_FtsY"/>
</dbReference>
<keyword evidence="5 9" id="KW-0342">GTP-binding</keyword>
<evidence type="ECO:0000259" key="12">
    <source>
        <dbReference type="SMART" id="SM00962"/>
    </source>
</evidence>
<dbReference type="FunFam" id="3.40.50.300:FF:000053">
    <property type="entry name" value="Signal recognition particle receptor FtsY"/>
    <property type="match status" value="1"/>
</dbReference>
<accession>F6IS91</accession>
<evidence type="ECO:0000256" key="8">
    <source>
        <dbReference type="ARBA" id="ARBA00048027"/>
    </source>
</evidence>
<evidence type="ECO:0000256" key="6">
    <source>
        <dbReference type="ARBA" id="ARBA00023136"/>
    </source>
</evidence>
<dbReference type="NCBIfam" id="TIGR00064">
    <property type="entry name" value="ftsY"/>
    <property type="match status" value="1"/>
</dbReference>
<feature type="region of interest" description="Disordered" evidence="10">
    <location>
        <begin position="14"/>
        <end position="130"/>
    </location>
</feature>
<comment type="subunit">
    <text evidence="9">Part of the signal recognition particle protein translocation system, which is composed of SRP and FtsY.</text>
</comment>
<evidence type="ECO:0000256" key="10">
    <source>
        <dbReference type="SAM" id="MobiDB-lite"/>
    </source>
</evidence>
<dbReference type="Pfam" id="PF00448">
    <property type="entry name" value="SRP54"/>
    <property type="match status" value="1"/>
</dbReference>
<evidence type="ECO:0000256" key="2">
    <source>
        <dbReference type="ARBA" id="ARBA00022490"/>
    </source>
</evidence>
<feature type="binding site" evidence="9">
    <location>
        <begin position="337"/>
        <end position="344"/>
    </location>
    <ligand>
        <name>GTP</name>
        <dbReference type="ChEBI" id="CHEBI:37565"/>
    </ligand>
</feature>
<evidence type="ECO:0000313" key="14">
    <source>
        <dbReference type="EMBL" id="CCB81399.1"/>
    </source>
</evidence>
<dbReference type="GO" id="GO:0005047">
    <property type="term" value="F:signal recognition particle binding"/>
    <property type="evidence" value="ECO:0007669"/>
    <property type="project" value="TreeGrafter"/>
</dbReference>
<evidence type="ECO:0000256" key="4">
    <source>
        <dbReference type="ARBA" id="ARBA00022801"/>
    </source>
</evidence>
<comment type="similarity">
    <text evidence="9">Belongs to the GTP-binding SRP family. FtsY subfamily.</text>
</comment>
<evidence type="ECO:0000256" key="7">
    <source>
        <dbReference type="ARBA" id="ARBA00023170"/>
    </source>
</evidence>
<dbReference type="PANTHER" id="PTHR43134">
    <property type="entry name" value="SIGNAL RECOGNITION PARTICLE RECEPTOR SUBUNIT ALPHA"/>
    <property type="match status" value="1"/>
</dbReference>
<dbReference type="EMBL" id="FR871761">
    <property type="protein sequence ID" value="CCB81399.1"/>
    <property type="molecule type" value="Genomic_DNA"/>
</dbReference>
<feature type="compositionally biased region" description="Low complexity" evidence="10">
    <location>
        <begin position="22"/>
        <end position="79"/>
    </location>
</feature>
<keyword evidence="1 9" id="KW-1003">Cell membrane</keyword>
<sequence>MLQMGLFSRLKKAFSLPESDDSQTNSTASAASATASQASAPTSAASDTTSQQSTTAVNETTTSESSANSSAADSTSAENQHATVAASEAIVREATVEAQTDAQSQVDVEPTEQSAADNEEATDATVSAAPLTASEMVAQSLAALRESAAQAETAKTSEAPVSNDTSVASQSAPVESVASQAATQSEETVTDQQSTVENTPAAENKDTSAESETPATTEAEANDEPTEAERYDRGLKKSRKTFGDRINAFLANFRHVDEAFFDDLEDTLIESDVGYETAMRISDELRDEVKLKNAKSKKEISSVIVEKLVDMYGEAGEGEDNSIHMAASGPTVILFVGVNGAGKTTTIGKMANMYKQQGKKVLLAACDTFRAGAIQQLQVWGQRDGVDVVAKAEKSDPASVCFDAVKKAKAEDYDVLFVDTAGRLQNKVNLMNELEKIKRVITREIPDAPHEVLLVLDATTGQNALNQAKLFKQSTDVSGIVLTKLDGTARGGIVLAIRNELHLAVKYVGLGEKVNDLRPFNANDFVYGLFKDIITG</sequence>
<dbReference type="SMART" id="SM00382">
    <property type="entry name" value="AAA"/>
    <property type="match status" value="1"/>
</dbReference>
<dbReference type="CDD" id="cd17874">
    <property type="entry name" value="FtsY"/>
    <property type="match status" value="1"/>
</dbReference>
<dbReference type="GO" id="GO:0005525">
    <property type="term" value="F:GTP binding"/>
    <property type="evidence" value="ECO:0007669"/>
    <property type="project" value="UniProtKB-UniRule"/>
</dbReference>
<organism evidence="14">
    <name type="scientific">Lactiplantibacillus pentosus MP-10</name>
    <dbReference type="NCBI Taxonomy" id="1028490"/>
    <lineage>
        <taxon>Bacteria</taxon>
        <taxon>Bacillati</taxon>
        <taxon>Bacillota</taxon>
        <taxon>Bacilli</taxon>
        <taxon>Lactobacillales</taxon>
        <taxon>Lactobacillaceae</taxon>
        <taxon>Lactiplantibacillus</taxon>
    </lineage>
</organism>
<dbReference type="SMART" id="SM00962">
    <property type="entry name" value="SRP54"/>
    <property type="match status" value="1"/>
</dbReference>
<dbReference type="InterPro" id="IPR013822">
    <property type="entry name" value="Signal_recog_particl_SRP54_hlx"/>
</dbReference>
<dbReference type="Pfam" id="PF02881">
    <property type="entry name" value="SRP54_N"/>
    <property type="match status" value="1"/>
</dbReference>
<dbReference type="GO" id="GO:0005886">
    <property type="term" value="C:plasma membrane"/>
    <property type="evidence" value="ECO:0007669"/>
    <property type="project" value="UniProtKB-SubCell"/>
</dbReference>
<comment type="function">
    <text evidence="9">Involved in targeting and insertion of nascent membrane proteins into the cytoplasmic membrane. Acts as a receptor for the complex formed by the signal recognition particle (SRP) and the ribosome-nascent chain (RNC).</text>
</comment>
<dbReference type="InterPro" id="IPR003593">
    <property type="entry name" value="AAA+_ATPase"/>
</dbReference>
<dbReference type="Gene3D" id="3.40.50.300">
    <property type="entry name" value="P-loop containing nucleotide triphosphate hydrolases"/>
    <property type="match status" value="1"/>
</dbReference>
<evidence type="ECO:0000256" key="9">
    <source>
        <dbReference type="HAMAP-Rule" id="MF_00920"/>
    </source>
</evidence>
<keyword evidence="7 9" id="KW-0675">Receptor</keyword>
<reference evidence="14" key="1">
    <citation type="journal article" date="2011" name="J. Bacteriol.">
        <title>Annotated genome sequence of Lactobacillus pentosus MP-10, which has probiotic potential, from naturally fermented Alorena green table olives.</title>
        <authorList>
            <person name="Abriouel H."/>
            <person name="Benomar N."/>
            <person name="Perez Pulido R."/>
            <person name="Canamero M.M."/>
            <person name="Galvez A."/>
        </authorList>
    </citation>
    <scope>NUCLEOTIDE SEQUENCE</scope>
    <source>
        <strain evidence="14">MP-10</strain>
    </source>
</reference>
<keyword evidence="6 9" id="KW-0472">Membrane</keyword>
<dbReference type="SUPFAM" id="SSF52540">
    <property type="entry name" value="P-loop containing nucleoside triphosphate hydrolases"/>
    <property type="match status" value="1"/>
</dbReference>
<feature type="domain" description="Signal recognition particle SRP54 helical bundle" evidence="13">
    <location>
        <begin position="231"/>
        <end position="312"/>
    </location>
</feature>
<dbReference type="FunFam" id="1.20.120.140:FF:000002">
    <property type="entry name" value="Signal recognition particle receptor FtsY"/>
    <property type="match status" value="1"/>
</dbReference>
<feature type="domain" description="SRP54-type proteins GTP-binding" evidence="12">
    <location>
        <begin position="330"/>
        <end position="531"/>
    </location>
</feature>
<feature type="domain" description="AAA+ ATPase" evidence="11">
    <location>
        <begin position="329"/>
        <end position="520"/>
    </location>
</feature>
<keyword evidence="2 9" id="KW-0963">Cytoplasm</keyword>
<evidence type="ECO:0000256" key="5">
    <source>
        <dbReference type="ARBA" id="ARBA00023134"/>
    </source>
</evidence>
<proteinExistence type="inferred from homology"/>
<dbReference type="Gene3D" id="1.20.120.140">
    <property type="entry name" value="Signal recognition particle SRP54, nucleotide-binding domain"/>
    <property type="match status" value="1"/>
</dbReference>
<dbReference type="HAMAP" id="MF_00920">
    <property type="entry name" value="FtsY"/>
    <property type="match status" value="1"/>
</dbReference>
<dbReference type="InterPro" id="IPR000897">
    <property type="entry name" value="SRP54_GTPase_dom"/>
</dbReference>
<name>F6IS91_LACPE</name>
<evidence type="ECO:0000259" key="11">
    <source>
        <dbReference type="SMART" id="SM00382"/>
    </source>
</evidence>
<evidence type="ECO:0000259" key="13">
    <source>
        <dbReference type="SMART" id="SM00963"/>
    </source>
</evidence>
<evidence type="ECO:0000256" key="1">
    <source>
        <dbReference type="ARBA" id="ARBA00022475"/>
    </source>
</evidence>
<dbReference type="InterPro" id="IPR042101">
    <property type="entry name" value="SRP54_N_sf"/>
</dbReference>
<dbReference type="GO" id="GO:0006614">
    <property type="term" value="P:SRP-dependent cotranslational protein targeting to membrane"/>
    <property type="evidence" value="ECO:0007669"/>
    <property type="project" value="InterPro"/>
</dbReference>
<keyword evidence="3 9" id="KW-0547">Nucleotide-binding</keyword>
<feature type="compositionally biased region" description="Polar residues" evidence="10">
    <location>
        <begin position="97"/>
        <end position="116"/>
    </location>
</feature>
<feature type="binding site" evidence="9">
    <location>
        <begin position="419"/>
        <end position="423"/>
    </location>
    <ligand>
        <name>GTP</name>
        <dbReference type="ChEBI" id="CHEBI:37565"/>
    </ligand>
</feature>
<feature type="binding site" evidence="9">
    <location>
        <begin position="483"/>
        <end position="486"/>
    </location>
    <ligand>
        <name>GTP</name>
        <dbReference type="ChEBI" id="CHEBI:37565"/>
    </ligand>
</feature>
<dbReference type="EC" id="3.6.5.4" evidence="9"/>
<dbReference type="PANTHER" id="PTHR43134:SF1">
    <property type="entry name" value="SIGNAL RECOGNITION PARTICLE RECEPTOR SUBUNIT ALPHA"/>
    <property type="match status" value="1"/>
</dbReference>